<dbReference type="EMBL" id="ADCX01000007">
    <property type="protein sequence ID" value="EFG26040.1"/>
    <property type="molecule type" value="Genomic_DNA"/>
</dbReference>
<dbReference type="Proteomes" id="UP000005777">
    <property type="component" value="Unassembled WGS sequence"/>
</dbReference>
<evidence type="ECO:0000313" key="2">
    <source>
        <dbReference type="Proteomes" id="UP000005777"/>
    </source>
</evidence>
<dbReference type="RefSeq" id="WP_006293497.1">
    <property type="nucleotide sequence ID" value="NZ_GG770226.1"/>
</dbReference>
<name>W5IGH1_SCAIO</name>
<dbReference type="HOGENOM" id="CLU_2371160_0_0_11"/>
<comment type="caution">
    <text evidence="1">The sequence shown here is derived from an EMBL/GenBank/DDBJ whole genome shotgun (WGS) entry which is preliminary data.</text>
</comment>
<accession>W5IGH1</accession>
<organism evidence="1 2">
    <name type="scientific">Scardovia inopinata F0304</name>
    <dbReference type="NCBI Taxonomy" id="641146"/>
    <lineage>
        <taxon>Bacteria</taxon>
        <taxon>Bacillati</taxon>
        <taxon>Actinomycetota</taxon>
        <taxon>Actinomycetes</taxon>
        <taxon>Bifidobacteriales</taxon>
        <taxon>Bifidobacteriaceae</taxon>
        <taxon>Scardovia</taxon>
    </lineage>
</organism>
<evidence type="ECO:0000313" key="1">
    <source>
        <dbReference type="EMBL" id="EFG26040.1"/>
    </source>
</evidence>
<proteinExistence type="predicted"/>
<sequence length="95" mass="9987">MTTSATSTTIHSSASTQVAQTDLTKGLASYTAIRLQSLASIDPVAGISSHDSPIISSLIKAGHSWKSLLTKDSTALIRINDQLTQADKTAAKNFQ</sequence>
<reference evidence="1 2" key="1">
    <citation type="submission" date="2012-01" db="EMBL/GenBank/DDBJ databases">
        <title>The Genome Sequence of Scardovia inopinata F0304.</title>
        <authorList>
            <consortium name="The Broad Institute Genome Sequencing Platform"/>
            <person name="Ward D."/>
            <person name="Earl A."/>
            <person name="Feldgarden M."/>
            <person name="Gevers D."/>
            <person name="Young S."/>
            <person name="Zeng Q."/>
            <person name="Koehrsen M."/>
            <person name="Alvarado L."/>
            <person name="Berlin A.M."/>
            <person name="Borenstein D."/>
            <person name="Chapman S.B."/>
            <person name="Chen Z."/>
            <person name="Engels R."/>
            <person name="Freedman E."/>
            <person name="Gellesch M."/>
            <person name="Goldberg J."/>
            <person name="Griggs A."/>
            <person name="Gujja S."/>
            <person name="Heilman E.R."/>
            <person name="Heiman D.I."/>
            <person name="Hepburn T.A."/>
            <person name="Howarth C."/>
            <person name="Jen D."/>
            <person name="Larson L."/>
            <person name="Mehta T."/>
            <person name="Park D."/>
            <person name="Pearson M."/>
            <person name="Richards J."/>
            <person name="Roberts A."/>
            <person name="Saif S."/>
            <person name="Shea T.D."/>
            <person name="Shenoy N."/>
            <person name="Sisk P."/>
            <person name="Stolte C."/>
            <person name="Sykes S.N."/>
            <person name="Walk T."/>
            <person name="White J."/>
            <person name="Yandava C."/>
            <person name="Izard J."/>
            <person name="Baranova O.V."/>
            <person name="Blanton J.M."/>
            <person name="Tanner A.C."/>
            <person name="Dewhirst F."/>
            <person name="Haas B."/>
            <person name="Nusbaum C."/>
            <person name="Birren B."/>
        </authorList>
    </citation>
    <scope>NUCLEOTIDE SEQUENCE [LARGE SCALE GENOMIC DNA]</scope>
    <source>
        <strain evidence="1 2">F0304</strain>
    </source>
</reference>
<dbReference type="AlphaFoldDB" id="W5IGH1"/>
<protein>
    <submittedName>
        <fullName evidence="1">Uncharacterized protein</fullName>
    </submittedName>
</protein>
<gene>
    <name evidence="1" type="ORF">HMPREF9020_01112</name>
</gene>
<keyword evidence="2" id="KW-1185">Reference proteome</keyword>